<evidence type="ECO:0000313" key="3">
    <source>
        <dbReference type="EMBL" id="GAG95208.1"/>
    </source>
</evidence>
<organism evidence="3">
    <name type="scientific">marine sediment metagenome</name>
    <dbReference type="NCBI Taxonomy" id="412755"/>
    <lineage>
        <taxon>unclassified sequences</taxon>
        <taxon>metagenomes</taxon>
        <taxon>ecological metagenomes</taxon>
    </lineage>
</organism>
<sequence>MEVFNTSTWEREKVFKGHTGSVLSLAWSPDGTRLASGEGTDQILPHHQADNKNVIIIWDAIDGSILHKLTGHKDSILSLSWSANSSRLASASDGRNLKLWDPGSGELIYTLGEGVGHSAGVLDVDWSPNQTKLVSG</sequence>
<dbReference type="EMBL" id="BART01019704">
    <property type="protein sequence ID" value="GAG95208.1"/>
    <property type="molecule type" value="Genomic_DNA"/>
</dbReference>
<comment type="caution">
    <text evidence="3">The sequence shown here is derived from an EMBL/GenBank/DDBJ whole genome shotgun (WGS) entry which is preliminary data.</text>
</comment>
<dbReference type="InterPro" id="IPR036322">
    <property type="entry name" value="WD40_repeat_dom_sf"/>
</dbReference>
<dbReference type="InterPro" id="IPR015943">
    <property type="entry name" value="WD40/YVTN_repeat-like_dom_sf"/>
</dbReference>
<dbReference type="PANTHER" id="PTHR19848">
    <property type="entry name" value="WD40 REPEAT PROTEIN"/>
    <property type="match status" value="1"/>
</dbReference>
<dbReference type="PROSITE" id="PS50294">
    <property type="entry name" value="WD_REPEATS_REGION"/>
    <property type="match status" value="1"/>
</dbReference>
<feature type="non-terminal residue" evidence="3">
    <location>
        <position position="136"/>
    </location>
</feature>
<keyword evidence="2" id="KW-0677">Repeat</keyword>
<proteinExistence type="predicted"/>
<dbReference type="SMART" id="SM00320">
    <property type="entry name" value="WD40"/>
    <property type="match status" value="2"/>
</dbReference>
<dbReference type="InterPro" id="IPR001680">
    <property type="entry name" value="WD40_rpt"/>
</dbReference>
<evidence type="ECO:0000256" key="2">
    <source>
        <dbReference type="ARBA" id="ARBA00022737"/>
    </source>
</evidence>
<dbReference type="SUPFAM" id="SSF50978">
    <property type="entry name" value="WD40 repeat-like"/>
    <property type="match status" value="1"/>
</dbReference>
<dbReference type="PROSITE" id="PS50082">
    <property type="entry name" value="WD_REPEATS_2"/>
    <property type="match status" value="2"/>
</dbReference>
<dbReference type="Pfam" id="PF00400">
    <property type="entry name" value="WD40"/>
    <property type="match status" value="3"/>
</dbReference>
<gene>
    <name evidence="3" type="ORF">S01H4_36802</name>
</gene>
<reference evidence="3" key="1">
    <citation type="journal article" date="2014" name="Front. Microbiol.">
        <title>High frequency of phylogenetically diverse reductive dehalogenase-homologous genes in deep subseafloor sedimentary metagenomes.</title>
        <authorList>
            <person name="Kawai M."/>
            <person name="Futagami T."/>
            <person name="Toyoda A."/>
            <person name="Takaki Y."/>
            <person name="Nishi S."/>
            <person name="Hori S."/>
            <person name="Arai W."/>
            <person name="Tsubouchi T."/>
            <person name="Morono Y."/>
            <person name="Uchiyama I."/>
            <person name="Ito T."/>
            <person name="Fujiyama A."/>
            <person name="Inagaki F."/>
            <person name="Takami H."/>
        </authorList>
    </citation>
    <scope>NUCLEOTIDE SEQUENCE</scope>
    <source>
        <strain evidence="3">Expedition CK06-06</strain>
    </source>
</reference>
<dbReference type="AlphaFoldDB" id="X1CG12"/>
<name>X1CG12_9ZZZZ</name>
<evidence type="ECO:0000256" key="1">
    <source>
        <dbReference type="ARBA" id="ARBA00022574"/>
    </source>
</evidence>
<keyword evidence="1" id="KW-0853">WD repeat</keyword>
<dbReference type="PANTHER" id="PTHR19848:SF8">
    <property type="entry name" value="F-BOX AND WD REPEAT DOMAIN CONTAINING 7"/>
    <property type="match status" value="1"/>
</dbReference>
<accession>X1CG12</accession>
<dbReference type="Gene3D" id="2.130.10.10">
    <property type="entry name" value="YVTN repeat-like/Quinoprotein amine dehydrogenase"/>
    <property type="match status" value="2"/>
</dbReference>
<protein>
    <submittedName>
        <fullName evidence="3">Uncharacterized protein</fullName>
    </submittedName>
</protein>